<organism evidence="2 3">
    <name type="scientific">Leucobacter exalbidus</name>
    <dbReference type="NCBI Taxonomy" id="662960"/>
    <lineage>
        <taxon>Bacteria</taxon>
        <taxon>Bacillati</taxon>
        <taxon>Actinomycetota</taxon>
        <taxon>Actinomycetes</taxon>
        <taxon>Micrococcales</taxon>
        <taxon>Microbacteriaceae</taxon>
        <taxon>Leucobacter</taxon>
    </lineage>
</organism>
<reference evidence="2" key="1">
    <citation type="submission" date="2021-02" db="EMBL/GenBank/DDBJ databases">
        <title>Sequencing the genomes of 1000 actinobacteria strains.</title>
        <authorList>
            <person name="Klenk H.-P."/>
        </authorList>
    </citation>
    <scope>NUCLEOTIDE SEQUENCE</scope>
    <source>
        <strain evidence="2">DSM 22850</strain>
    </source>
</reference>
<dbReference type="SUPFAM" id="SSF46894">
    <property type="entry name" value="C-terminal effector domain of the bipartite response regulators"/>
    <property type="match status" value="1"/>
</dbReference>
<comment type="caution">
    <text evidence="2">The sequence shown here is derived from an EMBL/GenBank/DDBJ whole genome shotgun (WGS) entry which is preliminary data.</text>
</comment>
<evidence type="ECO:0000259" key="1">
    <source>
        <dbReference type="SMART" id="SM00421"/>
    </source>
</evidence>
<keyword evidence="3" id="KW-1185">Reference proteome</keyword>
<proteinExistence type="predicted"/>
<protein>
    <submittedName>
        <fullName evidence="2">DNA-binding CsgD family transcriptional regulator</fullName>
    </submittedName>
</protein>
<dbReference type="SMART" id="SM00421">
    <property type="entry name" value="HTH_LUXR"/>
    <property type="match status" value="1"/>
</dbReference>
<gene>
    <name evidence="2" type="ORF">JOF28_001128</name>
</gene>
<dbReference type="GO" id="GO:0006355">
    <property type="term" value="P:regulation of DNA-templated transcription"/>
    <property type="evidence" value="ECO:0007669"/>
    <property type="project" value="InterPro"/>
</dbReference>
<feature type="domain" description="HTH luxR-type" evidence="1">
    <location>
        <begin position="4"/>
        <end position="61"/>
    </location>
</feature>
<name>A0A940PVC5_9MICO</name>
<dbReference type="InterPro" id="IPR016032">
    <property type="entry name" value="Sig_transdc_resp-reg_C-effctor"/>
</dbReference>
<dbReference type="Gene3D" id="1.10.10.10">
    <property type="entry name" value="Winged helix-like DNA-binding domain superfamily/Winged helix DNA-binding domain"/>
    <property type="match status" value="1"/>
</dbReference>
<evidence type="ECO:0000313" key="3">
    <source>
        <dbReference type="Proteomes" id="UP000675163"/>
    </source>
</evidence>
<accession>A0A940PVC5</accession>
<keyword evidence="2" id="KW-0238">DNA-binding</keyword>
<dbReference type="Pfam" id="PF00196">
    <property type="entry name" value="GerE"/>
    <property type="match status" value="1"/>
</dbReference>
<dbReference type="RefSeq" id="WP_209704887.1">
    <property type="nucleotide sequence ID" value="NZ_JAFIDA010000001.1"/>
</dbReference>
<sequence length="90" mass="9795">MTTRPALTPSELRVLNALPLHATTASIAAAFHVSPNTIKSQLKALYRKLECSSREGAIKTASQLRIIADDDVYGGDRAETFDRARVRVNG</sequence>
<dbReference type="InterPro" id="IPR000792">
    <property type="entry name" value="Tscrpt_reg_LuxR_C"/>
</dbReference>
<dbReference type="AlphaFoldDB" id="A0A940PVC5"/>
<dbReference type="InterPro" id="IPR036388">
    <property type="entry name" value="WH-like_DNA-bd_sf"/>
</dbReference>
<dbReference type="GO" id="GO:0003677">
    <property type="term" value="F:DNA binding"/>
    <property type="evidence" value="ECO:0007669"/>
    <property type="project" value="UniProtKB-KW"/>
</dbReference>
<dbReference type="EMBL" id="JAFIDA010000001">
    <property type="protein sequence ID" value="MBP1325896.1"/>
    <property type="molecule type" value="Genomic_DNA"/>
</dbReference>
<dbReference type="Proteomes" id="UP000675163">
    <property type="component" value="Unassembled WGS sequence"/>
</dbReference>
<evidence type="ECO:0000313" key="2">
    <source>
        <dbReference type="EMBL" id="MBP1325896.1"/>
    </source>
</evidence>